<dbReference type="RefSeq" id="WP_254082227.1">
    <property type="nucleotide sequence ID" value="NZ_JAHESE010000001.1"/>
</dbReference>
<dbReference type="Gene3D" id="2.60.40.1120">
    <property type="entry name" value="Carboxypeptidase-like, regulatory domain"/>
    <property type="match status" value="1"/>
</dbReference>
<dbReference type="InterPro" id="IPR008969">
    <property type="entry name" value="CarboxyPept-like_regulatory"/>
</dbReference>
<keyword evidence="2" id="KW-0645">Protease</keyword>
<protein>
    <submittedName>
        <fullName evidence="2">Carboxypeptidase regulatory-like domain-containing protein</fullName>
    </submittedName>
</protein>
<evidence type="ECO:0000313" key="2">
    <source>
        <dbReference type="EMBL" id="MBT1706634.1"/>
    </source>
</evidence>
<name>A0AAP2GMX6_9BACT</name>
<keyword evidence="2" id="KW-0121">Carboxypeptidase</keyword>
<dbReference type="Proteomes" id="UP001319080">
    <property type="component" value="Unassembled WGS sequence"/>
</dbReference>
<comment type="caution">
    <text evidence="2">The sequence shown here is derived from an EMBL/GenBank/DDBJ whole genome shotgun (WGS) entry which is preliminary data.</text>
</comment>
<feature type="signal peptide" evidence="1">
    <location>
        <begin position="1"/>
        <end position="26"/>
    </location>
</feature>
<dbReference type="AlphaFoldDB" id="A0AAP2GMX6"/>
<accession>A0AAP2GMX6</accession>
<keyword evidence="3" id="KW-1185">Reference proteome</keyword>
<keyword evidence="2" id="KW-0378">Hydrolase</keyword>
<reference evidence="2 3" key="1">
    <citation type="submission" date="2021-05" db="EMBL/GenBank/DDBJ databases">
        <title>A Polyphasic approach of four new species of the genus Ohtaekwangia: Ohtaekwangia histidinii sp. nov., Ohtaekwangia cretensis sp. nov., Ohtaekwangia indiensis sp. nov., Ohtaekwangia reichenbachii sp. nov. from diverse environment.</title>
        <authorList>
            <person name="Octaviana S."/>
        </authorList>
    </citation>
    <scope>NUCLEOTIDE SEQUENCE [LARGE SCALE GENOMIC DNA]</scope>
    <source>
        <strain evidence="2 3">PWU5</strain>
    </source>
</reference>
<proteinExistence type="predicted"/>
<sequence length="258" mass="27839">MLYTNTSAMKATLCLVATLVLVTACSDDDEASDDTVNPREGYITGKVVDTQGNPIAGAEVVIDNTMFYNNNIIVQTNANGLYEAALPTVGTYAVSASIQHTLNNKTYTLDLASDVTDVLSNEGGVVNFEWKLTGKKPEDMTGYFGASVSVNGAIGSEIYDPENIIFTLEPVGELIDGSKGKTLTMRTGEPYSAEYGSLVDIPLGRYIMTASYEQDGKTISLKIRNMFDASSVYSTSFQLNFEPETVAGDNMAIIEYLE</sequence>
<keyword evidence="1" id="KW-0732">Signal</keyword>
<dbReference type="EMBL" id="JAHESE010000001">
    <property type="protein sequence ID" value="MBT1706634.1"/>
    <property type="molecule type" value="Genomic_DNA"/>
</dbReference>
<feature type="chain" id="PRO_5042962164" evidence="1">
    <location>
        <begin position="27"/>
        <end position="258"/>
    </location>
</feature>
<evidence type="ECO:0000313" key="3">
    <source>
        <dbReference type="Proteomes" id="UP001319080"/>
    </source>
</evidence>
<gene>
    <name evidence="2" type="ORF">KK062_00285</name>
</gene>
<dbReference type="Pfam" id="PF13620">
    <property type="entry name" value="CarboxypepD_reg"/>
    <property type="match status" value="1"/>
</dbReference>
<organism evidence="2 3">
    <name type="scientific">Dawidia cretensis</name>
    <dbReference type="NCBI Taxonomy" id="2782350"/>
    <lineage>
        <taxon>Bacteria</taxon>
        <taxon>Pseudomonadati</taxon>
        <taxon>Bacteroidota</taxon>
        <taxon>Cytophagia</taxon>
        <taxon>Cytophagales</taxon>
        <taxon>Chryseotaleaceae</taxon>
        <taxon>Dawidia</taxon>
    </lineage>
</organism>
<dbReference type="SUPFAM" id="SSF49464">
    <property type="entry name" value="Carboxypeptidase regulatory domain-like"/>
    <property type="match status" value="1"/>
</dbReference>
<dbReference type="GO" id="GO:0004180">
    <property type="term" value="F:carboxypeptidase activity"/>
    <property type="evidence" value="ECO:0007669"/>
    <property type="project" value="UniProtKB-KW"/>
</dbReference>
<evidence type="ECO:0000256" key="1">
    <source>
        <dbReference type="SAM" id="SignalP"/>
    </source>
</evidence>